<organism evidence="1">
    <name type="scientific">Siphoviridae sp. ctAvK3</name>
    <dbReference type="NCBI Taxonomy" id="2826184"/>
    <lineage>
        <taxon>Viruses</taxon>
        <taxon>Duplodnaviria</taxon>
        <taxon>Heunggongvirae</taxon>
        <taxon>Uroviricota</taxon>
        <taxon>Caudoviricetes</taxon>
    </lineage>
</organism>
<reference evidence="1" key="1">
    <citation type="journal article" date="2021" name="Proc. Natl. Acad. Sci. U.S.A.">
        <title>A Catalog of Tens of Thousands of Viruses from Human Metagenomes Reveals Hidden Associations with Chronic Diseases.</title>
        <authorList>
            <person name="Tisza M.J."/>
            <person name="Buck C.B."/>
        </authorList>
    </citation>
    <scope>NUCLEOTIDE SEQUENCE</scope>
    <source>
        <strain evidence="1">CtAvK3</strain>
    </source>
</reference>
<sequence>MAYLDKDGLQAFYTGLKAKFATNADYEVAFPANGWSNTLPYMQTVNVAGLLATDAPLADWDYSDATVSNWDDLHDNFARLGRLVSGNGTLTAYCYEKKPEMDLKVLLKVVK</sequence>
<proteinExistence type="predicted"/>
<name>A0A8S5MIJ8_9CAUD</name>
<evidence type="ECO:0000313" key="1">
    <source>
        <dbReference type="EMBL" id="DAD82016.1"/>
    </source>
</evidence>
<protein>
    <submittedName>
        <fullName evidence="1">Uncharacterized protein</fullName>
    </submittedName>
</protein>
<dbReference type="EMBL" id="BK014910">
    <property type="protein sequence ID" value="DAD82016.1"/>
    <property type="molecule type" value="Genomic_DNA"/>
</dbReference>
<accession>A0A8S5MIJ8</accession>